<gene>
    <name evidence="6" type="ORF">THRCLA_01254</name>
</gene>
<dbReference type="PROSITE" id="PS00639">
    <property type="entry name" value="THIOL_PROTEASE_HIS"/>
    <property type="match status" value="1"/>
</dbReference>
<keyword evidence="6" id="KW-0378">Hydrolase</keyword>
<evidence type="ECO:0000313" key="6">
    <source>
        <dbReference type="EMBL" id="OQS06723.1"/>
    </source>
</evidence>
<dbReference type="InterPro" id="IPR013128">
    <property type="entry name" value="Peptidase_C1A"/>
</dbReference>
<proteinExistence type="inferred from homology"/>
<feature type="chain" id="PRO_5011845541" evidence="3">
    <location>
        <begin position="16"/>
        <end position="335"/>
    </location>
</feature>
<dbReference type="GO" id="GO:0008234">
    <property type="term" value="F:cysteine-type peptidase activity"/>
    <property type="evidence" value="ECO:0007669"/>
    <property type="project" value="InterPro"/>
</dbReference>
<reference evidence="5 7" key="1">
    <citation type="journal article" date="2014" name="Genome Biol. Evol.">
        <title>The secreted proteins of Achlya hypogyna and Thraustotheca clavata identify the ancestral oomycete secretome and reveal gene acquisitions by horizontal gene transfer.</title>
        <authorList>
            <person name="Misner I."/>
            <person name="Blouin N."/>
            <person name="Leonard G."/>
            <person name="Richards T.A."/>
            <person name="Lane C.E."/>
        </authorList>
    </citation>
    <scope>NUCLEOTIDE SEQUENCE</scope>
    <source>
        <strain evidence="5 7">ATCC 34112</strain>
    </source>
</reference>
<keyword evidence="7" id="KW-1185">Reference proteome</keyword>
<name>A0A0A7CLT7_9STRA</name>
<keyword evidence="6" id="KW-0645">Protease</keyword>
<evidence type="ECO:0000313" key="7">
    <source>
        <dbReference type="Proteomes" id="UP000243217"/>
    </source>
</evidence>
<dbReference type="PANTHER" id="PTHR12411">
    <property type="entry name" value="CYSTEINE PROTEASE FAMILY C1-RELATED"/>
    <property type="match status" value="1"/>
</dbReference>
<dbReference type="InterPro" id="IPR038765">
    <property type="entry name" value="Papain-like_cys_pep_sf"/>
</dbReference>
<dbReference type="Pfam" id="PF00112">
    <property type="entry name" value="Peptidase_C1"/>
    <property type="match status" value="1"/>
</dbReference>
<organism evidence="5">
    <name type="scientific">Thraustotheca clavata</name>
    <dbReference type="NCBI Taxonomy" id="74557"/>
    <lineage>
        <taxon>Eukaryota</taxon>
        <taxon>Sar</taxon>
        <taxon>Stramenopiles</taxon>
        <taxon>Oomycota</taxon>
        <taxon>Saprolegniomycetes</taxon>
        <taxon>Saprolegniales</taxon>
        <taxon>Achlyaceae</taxon>
        <taxon>Thraustotheca</taxon>
    </lineage>
</organism>
<dbReference type="InterPro" id="IPR039417">
    <property type="entry name" value="Peptidase_C1A_papain-like"/>
</dbReference>
<dbReference type="OrthoDB" id="10253408at2759"/>
<evidence type="ECO:0000256" key="1">
    <source>
        <dbReference type="ARBA" id="ARBA00008455"/>
    </source>
</evidence>
<evidence type="ECO:0000256" key="3">
    <source>
        <dbReference type="SAM" id="SignalP"/>
    </source>
</evidence>
<feature type="signal peptide" evidence="3">
    <location>
        <begin position="1"/>
        <end position="15"/>
    </location>
</feature>
<dbReference type="Gene3D" id="3.90.70.10">
    <property type="entry name" value="Cysteine proteinases"/>
    <property type="match status" value="1"/>
</dbReference>
<evidence type="ECO:0000259" key="4">
    <source>
        <dbReference type="SMART" id="SM00645"/>
    </source>
</evidence>
<dbReference type="CDD" id="cd02248">
    <property type="entry name" value="Peptidase_C1A"/>
    <property type="match status" value="1"/>
</dbReference>
<feature type="domain" description="Peptidase C1A papain C-terminal" evidence="4">
    <location>
        <begin position="107"/>
        <end position="320"/>
    </location>
</feature>
<dbReference type="SMART" id="SM00645">
    <property type="entry name" value="Pept_C1"/>
    <property type="match status" value="1"/>
</dbReference>
<protein>
    <submittedName>
        <fullName evidence="6">Cysteine protease family C01A</fullName>
    </submittedName>
    <submittedName>
        <fullName evidence="5">Secreted protein</fullName>
    </submittedName>
</protein>
<comment type="similarity">
    <text evidence="1">Belongs to the peptidase C1 family.</text>
</comment>
<keyword evidence="2" id="KW-0865">Zymogen</keyword>
<evidence type="ECO:0000256" key="2">
    <source>
        <dbReference type="ARBA" id="ARBA00023145"/>
    </source>
</evidence>
<dbReference type="EMBL" id="KM037957">
    <property type="protein sequence ID" value="AIG55418.1"/>
    <property type="molecule type" value="Genomic_DNA"/>
</dbReference>
<dbReference type="AlphaFoldDB" id="A0A0A7CLT7"/>
<dbReference type="STRING" id="74557.A0A0A7CLT7"/>
<dbReference type="Proteomes" id="UP000243217">
    <property type="component" value="Unassembled WGS sequence"/>
</dbReference>
<dbReference type="InterPro" id="IPR025660">
    <property type="entry name" value="Pept_his_AS"/>
</dbReference>
<accession>A0A0A7CLT7</accession>
<dbReference type="EMBL" id="JNBS01000313">
    <property type="protein sequence ID" value="OQS06723.1"/>
    <property type="molecule type" value="Genomic_DNA"/>
</dbReference>
<dbReference type="InterPro" id="IPR000668">
    <property type="entry name" value="Peptidase_C1A_C"/>
</dbReference>
<sequence length="335" mass="36508">MVHPILLTLVVITWAFSPEELLSLMADLEAWHEAFAKSKPASFSDEMLFRMHNAKKVVLYLHKTNPHATFTHMTPYSLTNPTDSDPIVMKAELNSVNLDLKSGLHILSSAIDWSQSSCSLPVLNQGSCNNCWAITAARAVALANCISDGTLYHLSVQQVTSCFNDSSTSGCWGGNEGNAINWINQQGGLCVENDYLPSANDPEKCYTTCQPIPLESGEAVQLSGELALESQLKRQPVAVSVAAANDVWRYYSGGIISSCPEMPSDHSVLAVGFGVQNGVKFFKLQNSWGSTWGEEGYIRVERGVGGNGTCNVAERIVFPRIALPLHQVNELDLMN</sequence>
<evidence type="ECO:0000313" key="5">
    <source>
        <dbReference type="EMBL" id="AIG55418.1"/>
    </source>
</evidence>
<dbReference type="GO" id="GO:0006508">
    <property type="term" value="P:proteolysis"/>
    <property type="evidence" value="ECO:0007669"/>
    <property type="project" value="UniProtKB-KW"/>
</dbReference>
<dbReference type="SUPFAM" id="SSF54001">
    <property type="entry name" value="Cysteine proteinases"/>
    <property type="match status" value="1"/>
</dbReference>
<keyword evidence="3" id="KW-0732">Signal</keyword>